<keyword evidence="3 6" id="KW-0489">Methyltransferase</keyword>
<comment type="catalytic activity">
    <reaction evidence="6">
        <text>cytidine(1402) in 16S rRNA + S-adenosyl-L-methionine = 2'-O-methylcytidine(1402) in 16S rRNA + S-adenosyl-L-homocysteine + H(+)</text>
        <dbReference type="Rhea" id="RHEA:42924"/>
        <dbReference type="Rhea" id="RHEA-COMP:10285"/>
        <dbReference type="Rhea" id="RHEA-COMP:10286"/>
        <dbReference type="ChEBI" id="CHEBI:15378"/>
        <dbReference type="ChEBI" id="CHEBI:57856"/>
        <dbReference type="ChEBI" id="CHEBI:59789"/>
        <dbReference type="ChEBI" id="CHEBI:74495"/>
        <dbReference type="ChEBI" id="CHEBI:82748"/>
        <dbReference type="EC" id="2.1.1.198"/>
    </reaction>
</comment>
<evidence type="ECO:0000313" key="8">
    <source>
        <dbReference type="EMBL" id="ATZ18879.1"/>
    </source>
</evidence>
<dbReference type="HAMAP" id="MF_01877">
    <property type="entry name" value="16SrRNA_methyltr_I"/>
    <property type="match status" value="1"/>
</dbReference>
<dbReference type="KEGG" id="esx:ESOMN_v1c04970"/>
<dbReference type="InterPro" id="IPR018063">
    <property type="entry name" value="SAM_MeTrfase_RsmI_CS"/>
</dbReference>
<dbReference type="EMBL" id="CP024965">
    <property type="protein sequence ID" value="ATZ18879.1"/>
    <property type="molecule type" value="Genomic_DNA"/>
</dbReference>
<dbReference type="InterPro" id="IPR014777">
    <property type="entry name" value="4pyrrole_Mease_sub1"/>
</dbReference>
<evidence type="ECO:0000256" key="6">
    <source>
        <dbReference type="HAMAP-Rule" id="MF_01877"/>
    </source>
</evidence>
<dbReference type="PIRSF" id="PIRSF005917">
    <property type="entry name" value="MTase_YraL"/>
    <property type="match status" value="1"/>
</dbReference>
<dbReference type="PROSITE" id="PS01296">
    <property type="entry name" value="RSMI"/>
    <property type="match status" value="1"/>
</dbReference>
<comment type="subcellular location">
    <subcellularLocation>
        <location evidence="6">Cytoplasm</location>
    </subcellularLocation>
</comment>
<keyword evidence="1 6" id="KW-0963">Cytoplasm</keyword>
<dbReference type="NCBIfam" id="TIGR00096">
    <property type="entry name" value="16S rRNA (cytidine(1402)-2'-O)-methyltransferase"/>
    <property type="match status" value="1"/>
</dbReference>
<dbReference type="Gene3D" id="3.40.1010.10">
    <property type="entry name" value="Cobalt-precorrin-4 Transmethylase, Domain 1"/>
    <property type="match status" value="1"/>
</dbReference>
<evidence type="ECO:0000259" key="7">
    <source>
        <dbReference type="Pfam" id="PF00590"/>
    </source>
</evidence>
<dbReference type="PANTHER" id="PTHR46111:SF1">
    <property type="entry name" value="RIBOSOMAL RNA SMALL SUBUNIT METHYLTRANSFERASE I"/>
    <property type="match status" value="1"/>
</dbReference>
<dbReference type="SUPFAM" id="SSF53790">
    <property type="entry name" value="Tetrapyrrole methylase"/>
    <property type="match status" value="1"/>
</dbReference>
<evidence type="ECO:0000256" key="5">
    <source>
        <dbReference type="ARBA" id="ARBA00022691"/>
    </source>
</evidence>
<evidence type="ECO:0000256" key="1">
    <source>
        <dbReference type="ARBA" id="ARBA00022490"/>
    </source>
</evidence>
<dbReference type="Gene3D" id="3.30.950.10">
    <property type="entry name" value="Methyltransferase, Cobalt-precorrin-4 Transmethylase, Domain 2"/>
    <property type="match status" value="1"/>
</dbReference>
<comment type="similarity">
    <text evidence="6">Belongs to the methyltransferase superfamily. RsmI family.</text>
</comment>
<dbReference type="RefSeq" id="WP_024863400.1">
    <property type="nucleotide sequence ID" value="NZ_CP024965.1"/>
</dbReference>
<dbReference type="EC" id="2.1.1.198" evidence="6"/>
<feature type="domain" description="Tetrapyrrole methylase" evidence="7">
    <location>
        <begin position="13"/>
        <end position="219"/>
    </location>
</feature>
<accession>A0A2K8NYI5</accession>
<dbReference type="Proteomes" id="UP000232230">
    <property type="component" value="Chromosome"/>
</dbReference>
<evidence type="ECO:0000256" key="2">
    <source>
        <dbReference type="ARBA" id="ARBA00022552"/>
    </source>
</evidence>
<dbReference type="InterPro" id="IPR035996">
    <property type="entry name" value="4pyrrol_Methylase_sf"/>
</dbReference>
<gene>
    <name evidence="6 8" type="primary">rsmI</name>
    <name evidence="8" type="ORF">ESOMN_v1c04970</name>
</gene>
<evidence type="ECO:0000256" key="4">
    <source>
        <dbReference type="ARBA" id="ARBA00022679"/>
    </source>
</evidence>
<dbReference type="CDD" id="cd11648">
    <property type="entry name" value="RsmI"/>
    <property type="match status" value="1"/>
</dbReference>
<comment type="function">
    <text evidence="6">Catalyzes the 2'-O-methylation of the ribose of cytidine 1402 (C1402) in 16S rRNA.</text>
</comment>
<reference evidence="8 9" key="1">
    <citation type="submission" date="2017-11" db="EMBL/GenBank/DDBJ databases">
        <title>Genome sequence of Entomoplasma somnilux PYAN-1 (ATCC 49194).</title>
        <authorList>
            <person name="Lo W.-S."/>
            <person name="Gasparich G.E."/>
            <person name="Kuo C.-H."/>
        </authorList>
    </citation>
    <scope>NUCLEOTIDE SEQUENCE [LARGE SCALE GENOMIC DNA]</scope>
    <source>
        <strain evidence="8 9">PYAN-1</strain>
    </source>
</reference>
<dbReference type="PANTHER" id="PTHR46111">
    <property type="entry name" value="RIBOSOMAL RNA SMALL SUBUNIT METHYLTRANSFERASE I"/>
    <property type="match status" value="1"/>
</dbReference>
<sequence length="296" mass="33538">MIIQKTFKNNLPTIYLVGTPIGNLEDFSFRAVSILQNVDFICCEDTRTSGNLLNKYNIKSKLISLHKFNEQQRIKEIVDLLLAGKNIALISDAGAPVISDPGAHFISQLRNENINFNVSAINVGPAYIHAIVASGFNNKENYFHGFIEAKNGVNKYKEIAQIISKYNSSAIVAIYESVHRIKDTVNHLNQILLSTQKLLIARELTKINEEFIIGTIGEINDYLNSSEFIEKGEFVIVVDKHLKEIETLSDQQIASKVQEYVDNGFKTKQAVEITSNIVNKNKNEIYNLYLKFYKKF</sequence>
<protein>
    <recommendedName>
        <fullName evidence="6">Ribosomal RNA small subunit methyltransferase I</fullName>
        <ecNumber evidence="6">2.1.1.198</ecNumber>
    </recommendedName>
    <alternativeName>
        <fullName evidence="6">16S rRNA 2'-O-ribose C1402 methyltransferase</fullName>
    </alternativeName>
    <alternativeName>
        <fullName evidence="6">rRNA (cytidine-2'-O-)-methyltransferase RsmI</fullName>
    </alternativeName>
</protein>
<dbReference type="InterPro" id="IPR000878">
    <property type="entry name" value="4pyrrol_Mease"/>
</dbReference>
<keyword evidence="2 6" id="KW-0698">rRNA processing</keyword>
<dbReference type="GO" id="GO:0070677">
    <property type="term" value="F:rRNA (cytosine-2'-O-)-methyltransferase activity"/>
    <property type="evidence" value="ECO:0007669"/>
    <property type="project" value="UniProtKB-UniRule"/>
</dbReference>
<dbReference type="GO" id="GO:0005737">
    <property type="term" value="C:cytoplasm"/>
    <property type="evidence" value="ECO:0007669"/>
    <property type="project" value="UniProtKB-SubCell"/>
</dbReference>
<dbReference type="Pfam" id="PF00590">
    <property type="entry name" value="TP_methylase"/>
    <property type="match status" value="1"/>
</dbReference>
<evidence type="ECO:0000313" key="9">
    <source>
        <dbReference type="Proteomes" id="UP000232230"/>
    </source>
</evidence>
<dbReference type="InterPro" id="IPR008189">
    <property type="entry name" value="rRNA_ssu_MeTfrase_I"/>
</dbReference>
<evidence type="ECO:0000256" key="3">
    <source>
        <dbReference type="ARBA" id="ARBA00022603"/>
    </source>
</evidence>
<dbReference type="AlphaFoldDB" id="A0A2K8NYI5"/>
<keyword evidence="9" id="KW-1185">Reference proteome</keyword>
<keyword evidence="5 6" id="KW-0949">S-adenosyl-L-methionine</keyword>
<organism evidence="8 9">
    <name type="scientific">Williamsoniiplasma somnilux</name>
    <dbReference type="NCBI Taxonomy" id="215578"/>
    <lineage>
        <taxon>Bacteria</taxon>
        <taxon>Bacillati</taxon>
        <taxon>Mycoplasmatota</taxon>
        <taxon>Mollicutes</taxon>
        <taxon>Entomoplasmatales</taxon>
        <taxon>Williamsoniiplasma</taxon>
    </lineage>
</organism>
<name>A0A2K8NYI5_9MOLU</name>
<keyword evidence="4 6" id="KW-0808">Transferase</keyword>
<proteinExistence type="inferred from homology"/>
<dbReference type="InterPro" id="IPR014776">
    <property type="entry name" value="4pyrrole_Mease_sub2"/>
</dbReference>